<accession>A0A7X1FXL8</accession>
<dbReference type="AlphaFoldDB" id="A0A7X1FXL8"/>
<feature type="region of interest" description="Disordered" evidence="1">
    <location>
        <begin position="1"/>
        <end position="61"/>
    </location>
</feature>
<dbReference type="RefSeq" id="WP_185678622.1">
    <property type="nucleotide sequence ID" value="NZ_JACLAX010000004.1"/>
</dbReference>
<sequence length="121" mass="12095">MAKPPTKTGNAAAEPAEKPEALSAEVAATEPAADEAAPADPAPEAGAAVTEAEPAEDDAAEDTSILDLNAATLIPMYHPEGGTCDAYASEERVVDGQTVTAVLVPADEAATLLAHGFVVAE</sequence>
<dbReference type="Proteomes" id="UP000551327">
    <property type="component" value="Unassembled WGS sequence"/>
</dbReference>
<comment type="caution">
    <text evidence="2">The sequence shown here is derived from an EMBL/GenBank/DDBJ whole genome shotgun (WGS) entry which is preliminary data.</text>
</comment>
<keyword evidence="3" id="KW-1185">Reference proteome</keyword>
<evidence type="ECO:0000256" key="1">
    <source>
        <dbReference type="SAM" id="MobiDB-lite"/>
    </source>
</evidence>
<protein>
    <submittedName>
        <fullName evidence="2">Uncharacterized protein</fullName>
    </submittedName>
</protein>
<dbReference type="EMBL" id="JACLAX010000004">
    <property type="protein sequence ID" value="MBC2668754.1"/>
    <property type="molecule type" value="Genomic_DNA"/>
</dbReference>
<gene>
    <name evidence="2" type="ORF">H7F53_06345</name>
</gene>
<evidence type="ECO:0000313" key="2">
    <source>
        <dbReference type="EMBL" id="MBC2668754.1"/>
    </source>
</evidence>
<evidence type="ECO:0000313" key="3">
    <source>
        <dbReference type="Proteomes" id="UP000551327"/>
    </source>
</evidence>
<feature type="compositionally biased region" description="Low complexity" evidence="1">
    <location>
        <begin position="21"/>
        <end position="52"/>
    </location>
</feature>
<name>A0A7X1FXL8_9SPHN</name>
<reference evidence="2 3" key="1">
    <citation type="submission" date="2020-08" db="EMBL/GenBank/DDBJ databases">
        <title>The genome sequence of type strain Novosphingobium piscinae KCTC 42194.</title>
        <authorList>
            <person name="Liu Y."/>
        </authorList>
    </citation>
    <scope>NUCLEOTIDE SEQUENCE [LARGE SCALE GENOMIC DNA]</scope>
    <source>
        <strain evidence="2 3">KCTC 42194</strain>
    </source>
</reference>
<organism evidence="2 3">
    <name type="scientific">Novosphingobium piscinae</name>
    <dbReference type="NCBI Taxonomy" id="1507448"/>
    <lineage>
        <taxon>Bacteria</taxon>
        <taxon>Pseudomonadati</taxon>
        <taxon>Pseudomonadota</taxon>
        <taxon>Alphaproteobacteria</taxon>
        <taxon>Sphingomonadales</taxon>
        <taxon>Sphingomonadaceae</taxon>
        <taxon>Novosphingobium</taxon>
    </lineage>
</organism>
<proteinExistence type="predicted"/>